<keyword evidence="1" id="KW-0732">Signal</keyword>
<dbReference type="EMBL" id="JACARY010000005">
    <property type="protein sequence ID" value="NWD93289.1"/>
    <property type="molecule type" value="Genomic_DNA"/>
</dbReference>
<protein>
    <submittedName>
        <fullName evidence="2">DUF1120 domain-containing protein</fullName>
    </submittedName>
</protein>
<reference evidence="2 3" key="1">
    <citation type="submission" date="2020-04" db="EMBL/GenBank/DDBJ databases">
        <title>Molecular characterization of pseudomonads from Agaricus bisporus reveal novel blotch 2 pathogens in Western Europe.</title>
        <authorList>
            <person name="Taparia T."/>
            <person name="Krijger M."/>
            <person name="Haynes E."/>
            <person name="Elpinstone J.G."/>
            <person name="Noble R."/>
            <person name="Van Der Wolf J."/>
        </authorList>
    </citation>
    <scope>NUCLEOTIDE SEQUENCE [LARGE SCALE GENOMIC DNA]</scope>
    <source>
        <strain evidence="2 3">P7774</strain>
    </source>
</reference>
<gene>
    <name evidence="2" type="ORF">HX871_02585</name>
</gene>
<evidence type="ECO:0000256" key="1">
    <source>
        <dbReference type="SAM" id="SignalP"/>
    </source>
</evidence>
<evidence type="ECO:0000313" key="3">
    <source>
        <dbReference type="Proteomes" id="UP000572863"/>
    </source>
</evidence>
<organism evidence="2 3">
    <name type="scientific">Pseudomonas reactans</name>
    <dbReference type="NCBI Taxonomy" id="117680"/>
    <lineage>
        <taxon>Bacteria</taxon>
        <taxon>Pseudomonadati</taxon>
        <taxon>Pseudomonadota</taxon>
        <taxon>Gammaproteobacteria</taxon>
        <taxon>Pseudomonadales</taxon>
        <taxon>Pseudomonadaceae</taxon>
        <taxon>Pseudomonas</taxon>
    </lineage>
</organism>
<keyword evidence="3" id="KW-1185">Reference proteome</keyword>
<feature type="signal peptide" evidence="1">
    <location>
        <begin position="1"/>
        <end position="22"/>
    </location>
</feature>
<evidence type="ECO:0000313" key="2">
    <source>
        <dbReference type="EMBL" id="NWD93289.1"/>
    </source>
</evidence>
<feature type="chain" id="PRO_5047269292" evidence="1">
    <location>
        <begin position="23"/>
        <end position="211"/>
    </location>
</feature>
<sequence length="211" mass="22107">MKTSLAALGAALLLTSPWQAFAASSVDLTVSGLIVPSACTPTLSGNGVVDHGKLSAKDLKVDEATKLNDATLQLTVNCDAQTLFALQGVDNRAGSASDPAGEGYGLNLINGTQKLGFYHLRLLNPLADSVATVPLASMDNGNTWTEATGATWPPRQYAGFGEQSGGTWAPIPIQELITDLQVMTYIAPTQDLDLTNEVQIDGSATLEVKYL</sequence>
<dbReference type="Proteomes" id="UP000572863">
    <property type="component" value="Unassembled WGS sequence"/>
</dbReference>
<dbReference type="Pfam" id="PF06551">
    <property type="entry name" value="DUF1120"/>
    <property type="match status" value="1"/>
</dbReference>
<accession>A0ABX2QQT7</accession>
<dbReference type="InterPro" id="IPR010546">
    <property type="entry name" value="DUF1120"/>
</dbReference>
<comment type="caution">
    <text evidence="2">The sequence shown here is derived from an EMBL/GenBank/DDBJ whole genome shotgun (WGS) entry which is preliminary data.</text>
</comment>
<name>A0ABX2QQT7_9PSED</name>
<dbReference type="RefSeq" id="WP_177050119.1">
    <property type="nucleotide sequence ID" value="NZ_JACAQM010000002.1"/>
</dbReference>
<proteinExistence type="predicted"/>